<organism evidence="1">
    <name type="scientific">hydrothermal vent metagenome</name>
    <dbReference type="NCBI Taxonomy" id="652676"/>
    <lineage>
        <taxon>unclassified sequences</taxon>
        <taxon>metagenomes</taxon>
        <taxon>ecological metagenomes</taxon>
    </lineage>
</organism>
<evidence type="ECO:0000313" key="1">
    <source>
        <dbReference type="EMBL" id="SFV56038.1"/>
    </source>
</evidence>
<dbReference type="AlphaFoldDB" id="A0A1W1BR15"/>
<reference evidence="1" key="1">
    <citation type="submission" date="2016-10" db="EMBL/GenBank/DDBJ databases">
        <authorList>
            <person name="de Groot N.N."/>
        </authorList>
    </citation>
    <scope>NUCLEOTIDE SEQUENCE</scope>
</reference>
<dbReference type="EMBL" id="FPHE01000067">
    <property type="protein sequence ID" value="SFV56038.1"/>
    <property type="molecule type" value="Genomic_DNA"/>
</dbReference>
<gene>
    <name evidence="1" type="ORF">MNB_SV-12-663</name>
</gene>
<evidence type="ECO:0008006" key="2">
    <source>
        <dbReference type="Google" id="ProtNLM"/>
    </source>
</evidence>
<name>A0A1W1BR15_9ZZZZ</name>
<accession>A0A1W1BR15</accession>
<protein>
    <recommendedName>
        <fullName evidence="2">Transposase (putative) YhgA-like domain-containing protein</fullName>
    </recommendedName>
</protein>
<sequence>MGQKDIVTKEIIKEIGRDISMYMLGIDIDSEVELIDKEWTRVERRDSDIVFKYDKKIVHIEIQNNNHSKMELRMLRYFSDILFEYRDYEVSQFVIYIGKEKCYMKSSIERNRISYSYDIIDVRDISCEELLYHENPSAVALSILCDFEGKDEQMIVNTILKRIRELTKDDDREYKNYLEKVTILSTNRELEENVKKGADMLAVDIEKIPFYQDGRAVGIKEGIKEGIDQGIEKGMVIVAKQMLKLHLDMDIIHKSTGLSLARIEEIKKELFQKNH</sequence>
<proteinExistence type="predicted"/>